<dbReference type="NCBIfam" id="NF040486">
    <property type="entry name" value="SrfA_fam"/>
    <property type="match status" value="1"/>
</dbReference>
<dbReference type="InterPro" id="IPR047774">
    <property type="entry name" value="SrfA-like"/>
</dbReference>
<keyword evidence="2" id="KW-1185">Reference proteome</keyword>
<dbReference type="eggNOG" id="ENOG502Z7ND">
    <property type="taxonomic scope" value="Bacteria"/>
</dbReference>
<organism evidence="1 2">
    <name type="scientific">Pseudescherichia vulneris NBRC 102420</name>
    <dbReference type="NCBI Taxonomy" id="1115515"/>
    <lineage>
        <taxon>Bacteria</taxon>
        <taxon>Pseudomonadati</taxon>
        <taxon>Pseudomonadota</taxon>
        <taxon>Gammaproteobacteria</taxon>
        <taxon>Enterobacterales</taxon>
        <taxon>Enterobacteriaceae</taxon>
        <taxon>Pseudescherichia</taxon>
    </lineage>
</organism>
<dbReference type="AlphaFoldDB" id="A0A090VSI3"/>
<dbReference type="Proteomes" id="UP000029462">
    <property type="component" value="Unassembled WGS sequence"/>
</dbReference>
<accession>A0A090VSI3</accession>
<reference evidence="1 2" key="1">
    <citation type="submission" date="2014-09" db="EMBL/GenBank/DDBJ databases">
        <title>Whole genome shotgun sequence of Escherichia vulneris NBRC 102420.</title>
        <authorList>
            <person name="Yoshida Y."/>
            <person name="Hosoyama A."/>
            <person name="Tsuchikane K."/>
            <person name="Ohji S."/>
            <person name="Ichikawa N."/>
            <person name="Kimura A."/>
            <person name="Yamazoe A."/>
            <person name="Ezaki T."/>
            <person name="Fujita N."/>
        </authorList>
    </citation>
    <scope>NUCLEOTIDE SEQUENCE [LARGE SCALE GENOMIC DNA]</scope>
    <source>
        <strain evidence="1 2">NBRC 102420</strain>
    </source>
</reference>
<gene>
    <name evidence="1" type="ORF">EV102420_09_01190</name>
</gene>
<evidence type="ECO:0000313" key="2">
    <source>
        <dbReference type="Proteomes" id="UP000029462"/>
    </source>
</evidence>
<name>A0A090VSI3_PSEVU</name>
<comment type="caution">
    <text evidence="1">The sequence shown here is derived from an EMBL/GenBank/DDBJ whole genome shotgun (WGS) entry which is preliminary data.</text>
</comment>
<evidence type="ECO:0008006" key="3">
    <source>
        <dbReference type="Google" id="ProtNLM"/>
    </source>
</evidence>
<dbReference type="STRING" id="1115515.EV102420_09_01190"/>
<proteinExistence type="predicted"/>
<dbReference type="EMBL" id="BBMZ01000009">
    <property type="protein sequence ID" value="GAL58087.1"/>
    <property type="molecule type" value="Genomic_DNA"/>
</dbReference>
<dbReference type="RefSeq" id="WP_042390954.1">
    <property type="nucleotide sequence ID" value="NZ_BBMZ01000009.1"/>
</dbReference>
<sequence>MAKTLLRSGDLDDFQAVGGGGQAVFDSALQIREALRLRKQQAMVDCLAIPQINDDGDRVDWYSPVEGRAVSWKAADDESRFRALRFLESTLDSAAALSRKSLQSPKTAQQLFGSLLAKALQFPGVNHVFLVDGKPVITFWGFVDLNESAREDVLACLREEEPPAPIIEMPQENDAEEEAPAVATFSQADEPLLAAVPEMTTQQPPEPPQPEPAPAPVVPPAAVDAAPVPAKRRVGLWALPVAAVVVAAVAAPLLWPHQPAEPESTPAIKTAAAQPAARQTIAPAPVEAEPAPVLTASLPLHQAEVVAAKAAPAPVVEKASEPTITAIPKDALVMDANQVKAGSTRFLNGSWRVMLDIKDEVTGKPPTLRFQIQNNKGTARLVQGNNIVCRSEIFSGLHDTGVLMIKSRGHARCSDGSRYPMPEISCTAGTSDVAQCSARYDAKTIVPLTFRKTGS</sequence>
<evidence type="ECO:0000313" key="1">
    <source>
        <dbReference type="EMBL" id="GAL58087.1"/>
    </source>
</evidence>
<dbReference type="OrthoDB" id="5448848at2"/>
<protein>
    <recommendedName>
        <fullName evidence="3">SsrAB-activated protein</fullName>
    </recommendedName>
</protein>